<dbReference type="Gene3D" id="1.10.260.40">
    <property type="entry name" value="lambda repressor-like DNA-binding domains"/>
    <property type="match status" value="1"/>
</dbReference>
<dbReference type="InterPro" id="IPR010982">
    <property type="entry name" value="Lambda_DNA-bd_dom_sf"/>
</dbReference>
<sequence length="146" mass="16512">MPTQNETFLPGLGERLKEERKRLALSQEEFAERAGVKRLAQLQYEKEIREPRTSYLAALGAMGVSLGYVLFGKEPSDRTLAPEATRRIEKKIFDLIDEYAATQCNGVLSSDERFVLFEVMRAHCIQAELNGRNSEEEAVTFIPKSA</sequence>
<dbReference type="InterPro" id="IPR001387">
    <property type="entry name" value="Cro/C1-type_HTH"/>
</dbReference>
<dbReference type="Proteomes" id="UP000270626">
    <property type="component" value="Unassembled WGS sequence"/>
</dbReference>
<protein>
    <recommendedName>
        <fullName evidence="1">HTH cro/C1-type domain-containing protein</fullName>
    </recommendedName>
</protein>
<evidence type="ECO:0000313" key="3">
    <source>
        <dbReference type="Proteomes" id="UP000270626"/>
    </source>
</evidence>
<dbReference type="RefSeq" id="WP_121458133.1">
    <property type="nucleotide sequence ID" value="NZ_JAANMQ010000004.1"/>
</dbReference>
<accession>A0A495WAP1</accession>
<dbReference type="OrthoDB" id="7011085at2"/>
<organism evidence="2 3">
    <name type="scientific">Azonexus fungiphilus</name>
    <dbReference type="NCBI Taxonomy" id="146940"/>
    <lineage>
        <taxon>Bacteria</taxon>
        <taxon>Pseudomonadati</taxon>
        <taxon>Pseudomonadota</taxon>
        <taxon>Betaproteobacteria</taxon>
        <taxon>Rhodocyclales</taxon>
        <taxon>Azonexaceae</taxon>
        <taxon>Azonexus</taxon>
    </lineage>
</organism>
<feature type="domain" description="HTH cro/C1-type" evidence="1">
    <location>
        <begin position="16"/>
        <end position="69"/>
    </location>
</feature>
<dbReference type="PROSITE" id="PS50943">
    <property type="entry name" value="HTH_CROC1"/>
    <property type="match status" value="1"/>
</dbReference>
<dbReference type="SUPFAM" id="SSF47413">
    <property type="entry name" value="lambda repressor-like DNA-binding domains"/>
    <property type="match status" value="1"/>
</dbReference>
<keyword evidence="3" id="KW-1185">Reference proteome</keyword>
<name>A0A495WAP1_9RHOO</name>
<dbReference type="GO" id="GO:0003677">
    <property type="term" value="F:DNA binding"/>
    <property type="evidence" value="ECO:0007669"/>
    <property type="project" value="InterPro"/>
</dbReference>
<dbReference type="EMBL" id="RBXP01000014">
    <property type="protein sequence ID" value="RKT58791.1"/>
    <property type="molecule type" value="Genomic_DNA"/>
</dbReference>
<dbReference type="AlphaFoldDB" id="A0A495WAP1"/>
<comment type="caution">
    <text evidence="2">The sequence shown here is derived from an EMBL/GenBank/DDBJ whole genome shotgun (WGS) entry which is preliminary data.</text>
</comment>
<dbReference type="SMART" id="SM00530">
    <property type="entry name" value="HTH_XRE"/>
    <property type="match status" value="1"/>
</dbReference>
<gene>
    <name evidence="2" type="ORF">DFR40_1819</name>
</gene>
<proteinExistence type="predicted"/>
<evidence type="ECO:0000313" key="2">
    <source>
        <dbReference type="EMBL" id="RKT58791.1"/>
    </source>
</evidence>
<evidence type="ECO:0000259" key="1">
    <source>
        <dbReference type="PROSITE" id="PS50943"/>
    </source>
</evidence>
<reference evidence="2 3" key="1">
    <citation type="submission" date="2018-10" db="EMBL/GenBank/DDBJ databases">
        <title>Genomic Encyclopedia of Type Strains, Phase IV (KMG-IV): sequencing the most valuable type-strain genomes for metagenomic binning, comparative biology and taxonomic classification.</title>
        <authorList>
            <person name="Goeker M."/>
        </authorList>
    </citation>
    <scope>NUCLEOTIDE SEQUENCE [LARGE SCALE GENOMIC DNA]</scope>
    <source>
        <strain evidence="2 3">DSM 23841</strain>
    </source>
</reference>
<dbReference type="CDD" id="cd00093">
    <property type="entry name" value="HTH_XRE"/>
    <property type="match status" value="1"/>
</dbReference>